<protein>
    <submittedName>
        <fullName evidence="2">MarR family transcriptional regulator</fullName>
    </submittedName>
</protein>
<dbReference type="Pfam" id="PF01047">
    <property type="entry name" value="MarR"/>
    <property type="match status" value="1"/>
</dbReference>
<gene>
    <name evidence="2" type="ORF">CVS30_02820</name>
</gene>
<dbReference type="SUPFAM" id="SSF46785">
    <property type="entry name" value="Winged helix' DNA-binding domain"/>
    <property type="match status" value="1"/>
</dbReference>
<sequence length="160" mass="17860">MHQASVLVRQILVLNEAMEFIMRREMDINETDFQAMQHLMKQPSMSPGELAHLLHLTPAATTTVIDRLVLKGHVERAPHPTDRRRWLISPSEKSVRDAMEKLMPMILEVDEKVRNYDHADQAVIVDFLGAVVGSIKNRIAALENSSPGPGGSTATSNGER</sequence>
<dbReference type="InterPro" id="IPR036390">
    <property type="entry name" value="WH_DNA-bd_sf"/>
</dbReference>
<comment type="caution">
    <text evidence="2">The sequence shown here is derived from an EMBL/GenBank/DDBJ whole genome shotgun (WGS) entry which is preliminary data.</text>
</comment>
<dbReference type="InterPro" id="IPR039422">
    <property type="entry name" value="MarR/SlyA-like"/>
</dbReference>
<evidence type="ECO:0000313" key="2">
    <source>
        <dbReference type="EMBL" id="PYI39931.1"/>
    </source>
</evidence>
<dbReference type="GO" id="GO:0006950">
    <property type="term" value="P:response to stress"/>
    <property type="evidence" value="ECO:0007669"/>
    <property type="project" value="TreeGrafter"/>
</dbReference>
<dbReference type="PANTHER" id="PTHR33164">
    <property type="entry name" value="TRANSCRIPTIONAL REGULATOR, MARR FAMILY"/>
    <property type="match status" value="1"/>
</dbReference>
<name>A0A2V5IVA5_9MICC</name>
<evidence type="ECO:0000313" key="3">
    <source>
        <dbReference type="Proteomes" id="UP000247980"/>
    </source>
</evidence>
<dbReference type="GO" id="GO:0003700">
    <property type="term" value="F:DNA-binding transcription factor activity"/>
    <property type="evidence" value="ECO:0007669"/>
    <property type="project" value="InterPro"/>
</dbReference>
<dbReference type="Gene3D" id="1.10.10.10">
    <property type="entry name" value="Winged helix-like DNA-binding domain superfamily/Winged helix DNA-binding domain"/>
    <property type="match status" value="1"/>
</dbReference>
<feature type="domain" description="HTH marR-type" evidence="1">
    <location>
        <begin position="1"/>
        <end position="133"/>
    </location>
</feature>
<dbReference type="SMART" id="SM00347">
    <property type="entry name" value="HTH_MARR"/>
    <property type="match status" value="1"/>
</dbReference>
<keyword evidence="3" id="KW-1185">Reference proteome</keyword>
<dbReference type="EMBL" id="QJVC01000002">
    <property type="protein sequence ID" value="PYI39931.1"/>
    <property type="molecule type" value="Genomic_DNA"/>
</dbReference>
<dbReference type="OrthoDB" id="162531at2"/>
<dbReference type="InterPro" id="IPR000835">
    <property type="entry name" value="HTH_MarR-typ"/>
</dbReference>
<reference evidence="2 3" key="1">
    <citation type="submission" date="2018-05" db="EMBL/GenBank/DDBJ databases">
        <title>Genetic diversity of glacier-inhabiting Cryobacterium bacteria in China and description of Cryobacterium mengkeensis sp. nov. and Arthrobacter glacialis sp. nov.</title>
        <authorList>
            <person name="Liu Q."/>
            <person name="Xin Y.-H."/>
        </authorList>
    </citation>
    <scope>NUCLEOTIDE SEQUENCE [LARGE SCALE GENOMIC DNA]</scope>
    <source>
        <strain evidence="2 3">B7</strain>
    </source>
</reference>
<accession>A0A2V5IVA5</accession>
<organism evidence="2 3">
    <name type="scientific">Arthrobacter psychrolactophilus</name>
    <dbReference type="NCBI Taxonomy" id="92442"/>
    <lineage>
        <taxon>Bacteria</taxon>
        <taxon>Bacillati</taxon>
        <taxon>Actinomycetota</taxon>
        <taxon>Actinomycetes</taxon>
        <taxon>Micrococcales</taxon>
        <taxon>Micrococcaceae</taxon>
        <taxon>Arthrobacter</taxon>
    </lineage>
</organism>
<dbReference type="PANTHER" id="PTHR33164:SF104">
    <property type="entry name" value="TRANSCRIPTIONAL REGULATORY PROTEIN"/>
    <property type="match status" value="1"/>
</dbReference>
<dbReference type="Proteomes" id="UP000247980">
    <property type="component" value="Unassembled WGS sequence"/>
</dbReference>
<proteinExistence type="predicted"/>
<dbReference type="PROSITE" id="PS50995">
    <property type="entry name" value="HTH_MARR_2"/>
    <property type="match status" value="1"/>
</dbReference>
<evidence type="ECO:0000259" key="1">
    <source>
        <dbReference type="PROSITE" id="PS50995"/>
    </source>
</evidence>
<dbReference type="AlphaFoldDB" id="A0A2V5IVA5"/>
<dbReference type="InterPro" id="IPR036388">
    <property type="entry name" value="WH-like_DNA-bd_sf"/>
</dbReference>